<keyword evidence="2" id="KW-1185">Reference proteome</keyword>
<dbReference type="AlphaFoldDB" id="A0A8H6CCR5"/>
<dbReference type="Proteomes" id="UP000593566">
    <property type="component" value="Unassembled WGS sequence"/>
</dbReference>
<evidence type="ECO:0000313" key="1">
    <source>
        <dbReference type="EMBL" id="KAF6221175.1"/>
    </source>
</evidence>
<gene>
    <name evidence="1" type="ORF">HO133_002029</name>
</gene>
<comment type="caution">
    <text evidence="1">The sequence shown here is derived from an EMBL/GenBank/DDBJ whole genome shotgun (WGS) entry which is preliminary data.</text>
</comment>
<accession>A0A8H6CCR5</accession>
<evidence type="ECO:0000313" key="2">
    <source>
        <dbReference type="Proteomes" id="UP000593566"/>
    </source>
</evidence>
<dbReference type="RefSeq" id="XP_037150610.1">
    <property type="nucleotide sequence ID" value="XM_037292957.1"/>
</dbReference>
<organism evidence="1 2">
    <name type="scientific">Letharia lupina</name>
    <dbReference type="NCBI Taxonomy" id="560253"/>
    <lineage>
        <taxon>Eukaryota</taxon>
        <taxon>Fungi</taxon>
        <taxon>Dikarya</taxon>
        <taxon>Ascomycota</taxon>
        <taxon>Pezizomycotina</taxon>
        <taxon>Lecanoromycetes</taxon>
        <taxon>OSLEUM clade</taxon>
        <taxon>Lecanoromycetidae</taxon>
        <taxon>Lecanorales</taxon>
        <taxon>Lecanorineae</taxon>
        <taxon>Parmeliaceae</taxon>
        <taxon>Letharia</taxon>
    </lineage>
</organism>
<dbReference type="EMBL" id="JACCJB010000014">
    <property type="protein sequence ID" value="KAF6221175.1"/>
    <property type="molecule type" value="Genomic_DNA"/>
</dbReference>
<dbReference type="GeneID" id="59330443"/>
<name>A0A8H6CCR5_9LECA</name>
<sequence length="130" mass="13997">MTSLQIADVDHSPLVNVWINETSIGYNDEGSNLGSLSKQGYAPTRVFVEKKMSMCFANNDVDDLRLKATLERASELALLLKGPRRFGFATMPCLGVTTDLNDKSIGPAGEMKLVSELAAAADPVAHSKLV</sequence>
<reference evidence="1 2" key="1">
    <citation type="journal article" date="2020" name="Genomics">
        <title>Complete, high-quality genomes from long-read metagenomic sequencing of two wolf lichen thalli reveals enigmatic genome architecture.</title>
        <authorList>
            <person name="McKenzie S.K."/>
            <person name="Walston R.F."/>
            <person name="Allen J.L."/>
        </authorList>
    </citation>
    <scope>NUCLEOTIDE SEQUENCE [LARGE SCALE GENOMIC DNA]</scope>
    <source>
        <strain evidence="1">WasteWater1</strain>
    </source>
</reference>
<protein>
    <submittedName>
        <fullName evidence="1">Uncharacterized protein</fullName>
    </submittedName>
</protein>
<proteinExistence type="predicted"/>